<dbReference type="EMBL" id="LR881468">
    <property type="protein sequence ID" value="CAD5326369.1"/>
    <property type="molecule type" value="Genomic_DNA"/>
</dbReference>
<reference evidence="2 8" key="3">
    <citation type="submission" date="2019-12" db="EMBL/GenBank/DDBJ databases">
        <authorList>
            <person name="Jiao W.-B."/>
            <person name="Schneeberger K."/>
        </authorList>
    </citation>
    <scope>NUCLEOTIDE SEQUENCE [LARGE SCALE GENOMIC DNA]</scope>
    <source>
        <strain evidence="7">cv. An-1</strain>
        <strain evidence="8">cv. C24</strain>
    </source>
</reference>
<evidence type="ECO:0000313" key="2">
    <source>
        <dbReference type="EMBL" id="CAA0387676.1"/>
    </source>
</evidence>
<reference evidence="6" key="1">
    <citation type="journal article" date="2016" name="Proc. Natl. Acad. Sci. U.S.A.">
        <title>Chromosome-level assembly of Arabidopsis thaliana Ler reveals the extent of translocation and inversion polymorphisms.</title>
        <authorList>
            <person name="Zapata L."/>
            <person name="Ding J."/>
            <person name="Willing E.M."/>
            <person name="Hartwig B."/>
            <person name="Bezdan D."/>
            <person name="Jiao W.B."/>
            <person name="Patel V."/>
            <person name="Velikkakam James G."/>
            <person name="Koornneef M."/>
            <person name="Ossowski S."/>
            <person name="Schneeberger K."/>
        </authorList>
    </citation>
    <scope>NUCLEOTIDE SEQUENCE [LARGE SCALE GENOMIC DNA]</scope>
    <source>
        <strain evidence="6">cv. Landsberg erecta</strain>
    </source>
</reference>
<accession>A0A384KP69</accession>
<dbReference type="Proteomes" id="UP000434276">
    <property type="component" value="Unassembled WGS sequence"/>
</dbReference>
<sequence length="106" mass="12110">METLRDSKLSMEKSLQILRSITLLVFYSIQEKHGAEVEKMRTDLDIETGTNKSIQAMDDHTKRLCTALHEIGAQTEVAKREHMHHLRLQSHEVPLLALGFVLNCSI</sequence>
<dbReference type="Proteomes" id="UP000426265">
    <property type="component" value="Unassembled WGS sequence"/>
</dbReference>
<dbReference type="EMBL" id="CACSHJ010000089">
    <property type="protein sequence ID" value="CAA0387676.1"/>
    <property type="molecule type" value="Genomic_DNA"/>
</dbReference>
<dbReference type="SMR" id="A0A384KP69"/>
<name>A0A384KP69_ARATH</name>
<evidence type="ECO:0000313" key="6">
    <source>
        <dbReference type="Proteomes" id="UP000078284"/>
    </source>
</evidence>
<dbReference type="KEGG" id="ath:AT3G60560"/>
<evidence type="ECO:0000313" key="3">
    <source>
        <dbReference type="EMBL" id="CAD5326369.1"/>
    </source>
</evidence>
<reference evidence="3 9" key="4">
    <citation type="submission" date="2020-09" db="EMBL/GenBank/DDBJ databases">
        <authorList>
            <person name="Ashkenazy H."/>
        </authorList>
    </citation>
    <scope>NUCLEOTIDE SEQUENCE [LARGE SCALE GENOMIC DNA]</scope>
    <source>
        <strain evidence="9">cv. Cdm-0</strain>
    </source>
</reference>
<dbReference type="Proteomes" id="UP000516314">
    <property type="component" value="Chromosome 3"/>
</dbReference>
<dbReference type="GeneID" id="825227"/>
<dbReference type="Araport" id="AT3G60560"/>
<gene>
    <name evidence="1" type="ordered locus">At3g60560</name>
    <name evidence="4" type="ordered locus">AXX17_At3g54950</name>
    <name evidence="5" type="ORF">AN1_LOCUS16438</name>
    <name evidence="3" type="ORF">AT9943_LOCUS14139</name>
    <name evidence="2" type="ORF">C24_LOCUS16319</name>
</gene>
<dbReference type="ExpressionAtlas" id="A0A384KP69">
    <property type="expression patterns" value="differential"/>
</dbReference>
<dbReference type="RefSeq" id="NP_191615.1">
    <property type="nucleotide sequence ID" value="NM_115920.1"/>
</dbReference>
<organism evidence="4 6">
    <name type="scientific">Arabidopsis thaliana</name>
    <name type="common">Mouse-ear cress</name>
    <dbReference type="NCBI Taxonomy" id="3702"/>
    <lineage>
        <taxon>Eukaryota</taxon>
        <taxon>Viridiplantae</taxon>
        <taxon>Streptophyta</taxon>
        <taxon>Embryophyta</taxon>
        <taxon>Tracheophyta</taxon>
        <taxon>Spermatophyta</taxon>
        <taxon>Magnoliopsida</taxon>
        <taxon>eudicotyledons</taxon>
        <taxon>Gunneridae</taxon>
        <taxon>Pentapetalae</taxon>
        <taxon>rosids</taxon>
        <taxon>malvids</taxon>
        <taxon>Brassicales</taxon>
        <taxon>Brassicaceae</taxon>
        <taxon>Camelineae</taxon>
        <taxon>Arabidopsis</taxon>
    </lineage>
</organism>
<evidence type="ECO:0000313" key="8">
    <source>
        <dbReference type="Proteomes" id="UP000434276"/>
    </source>
</evidence>
<evidence type="ECO:0000313" key="4">
    <source>
        <dbReference type="EMBL" id="OAP01308.1"/>
    </source>
</evidence>
<evidence type="ECO:0000313" key="7">
    <source>
        <dbReference type="Proteomes" id="UP000426265"/>
    </source>
</evidence>
<evidence type="ECO:0000313" key="9">
    <source>
        <dbReference type="Proteomes" id="UP000516314"/>
    </source>
</evidence>
<protein>
    <submittedName>
        <fullName evidence="3">(thale cress) hypothetical protein</fullName>
    </submittedName>
</protein>
<proteinExistence type="predicted"/>
<dbReference type="Proteomes" id="UP000078284">
    <property type="component" value="Chromosome 3"/>
</dbReference>
<evidence type="ECO:0000313" key="5">
    <source>
        <dbReference type="EMBL" id="VYS61004.1"/>
    </source>
</evidence>
<dbReference type="EMBL" id="CACRSJ010000106">
    <property type="protein sequence ID" value="VYS61004.1"/>
    <property type="molecule type" value="Genomic_DNA"/>
</dbReference>
<dbReference type="EMBL" id="LUHQ01000003">
    <property type="protein sequence ID" value="OAP01308.1"/>
    <property type="molecule type" value="Genomic_DNA"/>
</dbReference>
<evidence type="ECO:0000313" key="1">
    <source>
        <dbReference type="Araport" id="AT3G60560"/>
    </source>
</evidence>
<dbReference type="AlphaFoldDB" id="A0A384KP69"/>
<dbReference type="OrthoDB" id="10272834at2759"/>
<reference evidence="4" key="2">
    <citation type="submission" date="2016-03" db="EMBL/GenBank/DDBJ databases">
        <title>Full-length assembly of Arabidopsis thaliana Ler reveals the complement of translocations and inversions.</title>
        <authorList>
            <person name="Zapata L."/>
            <person name="Schneeberger K."/>
            <person name="Ossowski S."/>
        </authorList>
    </citation>
    <scope>NUCLEOTIDE SEQUENCE [LARGE SCALE GENOMIC DNA]</scope>
    <source>
        <tissue evidence="4">Leaf</tissue>
    </source>
</reference>